<evidence type="ECO:0000256" key="9">
    <source>
        <dbReference type="PROSITE-ProRule" id="PRU00703"/>
    </source>
</evidence>
<reference evidence="14 15" key="1">
    <citation type="submission" date="2019-07" db="EMBL/GenBank/DDBJ databases">
        <title>Whole genome shotgun sequence of Skermanella aerolata NBRC 106429.</title>
        <authorList>
            <person name="Hosoyama A."/>
            <person name="Uohara A."/>
            <person name="Ohji S."/>
            <person name="Ichikawa N."/>
        </authorList>
    </citation>
    <scope>NUCLEOTIDE SEQUENCE [LARGE SCALE GENOMIC DNA]</scope>
    <source>
        <strain evidence="14 15">NBRC 106429</strain>
    </source>
</reference>
<dbReference type="Proteomes" id="UP000321523">
    <property type="component" value="Unassembled WGS sequence"/>
</dbReference>
<dbReference type="InterPro" id="IPR005170">
    <property type="entry name" value="Transptr-assoc_dom"/>
</dbReference>
<dbReference type="InterPro" id="IPR036318">
    <property type="entry name" value="FAD-bd_PCMH-like_sf"/>
</dbReference>
<dbReference type="CDD" id="cd04590">
    <property type="entry name" value="CBS_pair_CorC_HlyC_assoc"/>
    <property type="match status" value="1"/>
</dbReference>
<dbReference type="InterPro" id="IPR046342">
    <property type="entry name" value="CBS_dom_sf"/>
</dbReference>
<dbReference type="Gene3D" id="3.10.580.10">
    <property type="entry name" value="CBS-domain"/>
    <property type="match status" value="1"/>
</dbReference>
<keyword evidence="3" id="KW-1003">Cell membrane</keyword>
<evidence type="ECO:0000256" key="10">
    <source>
        <dbReference type="PROSITE-ProRule" id="PRU01193"/>
    </source>
</evidence>
<evidence type="ECO:0000256" key="11">
    <source>
        <dbReference type="SAM" id="Phobius"/>
    </source>
</evidence>
<dbReference type="SUPFAM" id="SSF54631">
    <property type="entry name" value="CBS-domain pair"/>
    <property type="match status" value="1"/>
</dbReference>
<dbReference type="SMART" id="SM01091">
    <property type="entry name" value="CorC_HlyC"/>
    <property type="match status" value="1"/>
</dbReference>
<dbReference type="Pfam" id="PF03471">
    <property type="entry name" value="CorC_HlyC"/>
    <property type="match status" value="1"/>
</dbReference>
<feature type="domain" description="CBS" evidence="12">
    <location>
        <begin position="218"/>
        <end position="279"/>
    </location>
</feature>
<feature type="transmembrane region" description="Helical" evidence="11">
    <location>
        <begin position="134"/>
        <end position="157"/>
    </location>
</feature>
<feature type="domain" description="CBS" evidence="12">
    <location>
        <begin position="282"/>
        <end position="339"/>
    </location>
</feature>
<accession>A0A512DQR2</accession>
<sequence length="437" mass="47549">MLAWELIVVVLLILLNGFFAMSELAVVSARRARLQQMADEGHRGARAAVRLVEDPSKFLSTVQVGITLIGILAGAYGGATFAGYLAVELREIPAVAPYADGVAIAVVVMTITYLSLIVGELVPKRIALVNAERIAAFVARPMGVIATMGAPLVWLLGVSTNLVLRLLRLDKVRQAEVTEEEVKSMIAEGARTGVFDPAEREMLEGVLRLADRSVRTIMTPRPDVVWLDIGDKPEDIRREIAASGRSRFPVGRGDLDEIVGIVHSKDLLDLLLSGKTLDLQVCLHKPLIIHDGTPVLRVLELFKQAGLHMAIVVDEYGSIEGIATVTDILETIAGDFPDEGEEDAGAVRRDDGSWLVDGMLPVDEVEHRLGLRGLLGDRDFHTLAGFILAELGHMPRAGEHFVWQGSRFEVVDMDGRRVDKVLITLPAPVGDDEDYDG</sequence>
<keyword evidence="15" id="KW-1185">Reference proteome</keyword>
<evidence type="ECO:0000256" key="4">
    <source>
        <dbReference type="ARBA" id="ARBA00022692"/>
    </source>
</evidence>
<dbReference type="SUPFAM" id="SSF56176">
    <property type="entry name" value="FAD-binding/transporter-associated domain-like"/>
    <property type="match status" value="1"/>
</dbReference>
<gene>
    <name evidence="14" type="ORF">SAE02_29860</name>
</gene>
<evidence type="ECO:0000256" key="5">
    <source>
        <dbReference type="ARBA" id="ARBA00022737"/>
    </source>
</evidence>
<dbReference type="InterPro" id="IPR051676">
    <property type="entry name" value="UPF0053_domain"/>
</dbReference>
<dbReference type="AlphaFoldDB" id="A0A512DQR2"/>
<comment type="subcellular location">
    <subcellularLocation>
        <location evidence="1">Cell membrane</location>
        <topology evidence="1">Multi-pass membrane protein</topology>
    </subcellularLocation>
</comment>
<evidence type="ECO:0000256" key="7">
    <source>
        <dbReference type="ARBA" id="ARBA00023122"/>
    </source>
</evidence>
<comment type="caution">
    <text evidence="14">The sequence shown here is derived from an EMBL/GenBank/DDBJ whole genome shotgun (WGS) entry which is preliminary data.</text>
</comment>
<evidence type="ECO:0000256" key="1">
    <source>
        <dbReference type="ARBA" id="ARBA00004651"/>
    </source>
</evidence>
<evidence type="ECO:0000256" key="6">
    <source>
        <dbReference type="ARBA" id="ARBA00022989"/>
    </source>
</evidence>
<feature type="domain" description="CNNM transmembrane" evidence="13">
    <location>
        <begin position="1"/>
        <end position="199"/>
    </location>
</feature>
<keyword evidence="6 10" id="KW-1133">Transmembrane helix</keyword>
<dbReference type="PROSITE" id="PS51846">
    <property type="entry name" value="CNNM"/>
    <property type="match status" value="1"/>
</dbReference>
<dbReference type="GO" id="GO:0050660">
    <property type="term" value="F:flavin adenine dinucleotide binding"/>
    <property type="evidence" value="ECO:0007669"/>
    <property type="project" value="InterPro"/>
</dbReference>
<dbReference type="GO" id="GO:0005886">
    <property type="term" value="C:plasma membrane"/>
    <property type="evidence" value="ECO:0007669"/>
    <property type="project" value="UniProtKB-SubCell"/>
</dbReference>
<dbReference type="PANTHER" id="PTHR43099:SF5">
    <property type="entry name" value="HLYC_CORC FAMILY TRANSPORTER"/>
    <property type="match status" value="1"/>
</dbReference>
<keyword evidence="4 10" id="KW-0812">Transmembrane</keyword>
<dbReference type="Pfam" id="PF01595">
    <property type="entry name" value="CNNM"/>
    <property type="match status" value="1"/>
</dbReference>
<evidence type="ECO:0000313" key="14">
    <source>
        <dbReference type="EMBL" id="GEO38838.1"/>
    </source>
</evidence>
<organism evidence="14 15">
    <name type="scientific">Skermanella aerolata</name>
    <dbReference type="NCBI Taxonomy" id="393310"/>
    <lineage>
        <taxon>Bacteria</taxon>
        <taxon>Pseudomonadati</taxon>
        <taxon>Pseudomonadota</taxon>
        <taxon>Alphaproteobacteria</taxon>
        <taxon>Rhodospirillales</taxon>
        <taxon>Azospirillaceae</taxon>
        <taxon>Skermanella</taxon>
    </lineage>
</organism>
<evidence type="ECO:0000259" key="12">
    <source>
        <dbReference type="PROSITE" id="PS51371"/>
    </source>
</evidence>
<keyword evidence="8 10" id="KW-0472">Membrane</keyword>
<dbReference type="Pfam" id="PF00571">
    <property type="entry name" value="CBS"/>
    <property type="match status" value="2"/>
</dbReference>
<dbReference type="PROSITE" id="PS51371">
    <property type="entry name" value="CBS"/>
    <property type="match status" value="2"/>
</dbReference>
<dbReference type="InterPro" id="IPR016169">
    <property type="entry name" value="FAD-bd_PCMH_sub2"/>
</dbReference>
<evidence type="ECO:0000256" key="8">
    <source>
        <dbReference type="ARBA" id="ARBA00023136"/>
    </source>
</evidence>
<name>A0A512DQR2_9PROT</name>
<keyword evidence="7 9" id="KW-0129">CBS domain</keyword>
<keyword evidence="5" id="KW-0677">Repeat</keyword>
<dbReference type="PANTHER" id="PTHR43099">
    <property type="entry name" value="UPF0053 PROTEIN YRKA"/>
    <property type="match status" value="1"/>
</dbReference>
<evidence type="ECO:0000259" key="13">
    <source>
        <dbReference type="PROSITE" id="PS51846"/>
    </source>
</evidence>
<dbReference type="EMBL" id="BJYZ01000013">
    <property type="protein sequence ID" value="GEO38838.1"/>
    <property type="molecule type" value="Genomic_DNA"/>
</dbReference>
<feature type="transmembrane region" description="Helical" evidence="11">
    <location>
        <begin position="98"/>
        <end position="122"/>
    </location>
</feature>
<comment type="similarity">
    <text evidence="2">Belongs to the UPF0053 family. Hemolysin C subfamily.</text>
</comment>
<dbReference type="RefSeq" id="WP_044429229.1">
    <property type="nucleotide sequence ID" value="NZ_BJYZ01000013.1"/>
</dbReference>
<evidence type="ECO:0000256" key="3">
    <source>
        <dbReference type="ARBA" id="ARBA00022475"/>
    </source>
</evidence>
<dbReference type="InterPro" id="IPR044751">
    <property type="entry name" value="Ion_transp-like_CBS"/>
</dbReference>
<dbReference type="InterPro" id="IPR000644">
    <property type="entry name" value="CBS_dom"/>
</dbReference>
<dbReference type="SMART" id="SM00116">
    <property type="entry name" value="CBS"/>
    <property type="match status" value="2"/>
</dbReference>
<dbReference type="InterPro" id="IPR002550">
    <property type="entry name" value="CNNM"/>
</dbReference>
<dbReference type="Gene3D" id="3.30.465.10">
    <property type="match status" value="1"/>
</dbReference>
<evidence type="ECO:0000313" key="15">
    <source>
        <dbReference type="Proteomes" id="UP000321523"/>
    </source>
</evidence>
<feature type="transmembrane region" description="Helical" evidence="11">
    <location>
        <begin position="64"/>
        <end position="86"/>
    </location>
</feature>
<dbReference type="OrthoDB" id="9805314at2"/>
<evidence type="ECO:0000256" key="2">
    <source>
        <dbReference type="ARBA" id="ARBA00006446"/>
    </source>
</evidence>
<proteinExistence type="inferred from homology"/>
<protein>
    <recommendedName>
        <fullName evidence="16">Hemolysin</fullName>
    </recommendedName>
</protein>
<evidence type="ECO:0008006" key="16">
    <source>
        <dbReference type="Google" id="ProtNLM"/>
    </source>
</evidence>
<feature type="transmembrane region" description="Helical" evidence="11">
    <location>
        <begin position="6"/>
        <end position="27"/>
    </location>
</feature>